<dbReference type="Proteomes" id="UP001631969">
    <property type="component" value="Unassembled WGS sequence"/>
</dbReference>
<comment type="caution">
    <text evidence="1">The sequence shown here is derived from an EMBL/GenBank/DDBJ whole genome shotgun (WGS) entry which is preliminary data.</text>
</comment>
<evidence type="ECO:0000313" key="2">
    <source>
        <dbReference type="Proteomes" id="UP001631969"/>
    </source>
</evidence>
<sequence length="146" mass="16930">MRFKYTFQKIVDLKSNEKTQAEWVLSGAIGHLREEEESLSTLFSEKNSVETELVSAAQHTTASELMNYQYYLDHLNNRIRCKTADVRLAEKDVVEKRGILSSKMVEEKVWDQARNKAYLLHQATVLKKEQEVLDEMATMRHKASHG</sequence>
<proteinExistence type="predicted"/>
<protein>
    <submittedName>
        <fullName evidence="1">Flagellar export protein FliJ</fullName>
    </submittedName>
</protein>
<organism evidence="1 2">
    <name type="scientific">Paenibacillus mesotrionivorans</name>
    <dbReference type="NCBI Taxonomy" id="3160968"/>
    <lineage>
        <taxon>Bacteria</taxon>
        <taxon>Bacillati</taxon>
        <taxon>Bacillota</taxon>
        <taxon>Bacilli</taxon>
        <taxon>Bacillales</taxon>
        <taxon>Paenibacillaceae</taxon>
        <taxon>Paenibacillus</taxon>
    </lineage>
</organism>
<accession>A0ACC7NRC0</accession>
<reference evidence="1" key="1">
    <citation type="submission" date="2024-12" db="EMBL/GenBank/DDBJ databases">
        <authorList>
            <person name="Wu N."/>
        </authorList>
    </citation>
    <scope>NUCLEOTIDE SEQUENCE</scope>
    <source>
        <strain evidence="1">P15</strain>
    </source>
</reference>
<keyword evidence="2" id="KW-1185">Reference proteome</keyword>
<keyword evidence="1" id="KW-0966">Cell projection</keyword>
<evidence type="ECO:0000313" key="1">
    <source>
        <dbReference type="EMBL" id="MFM9327113.1"/>
    </source>
</evidence>
<keyword evidence="1" id="KW-0282">Flagellum</keyword>
<dbReference type="EMBL" id="JBJURJ010000001">
    <property type="protein sequence ID" value="MFM9327113.1"/>
    <property type="molecule type" value="Genomic_DNA"/>
</dbReference>
<gene>
    <name evidence="1" type="primary">fliJ</name>
    <name evidence="1" type="ORF">ACI1P1_02255</name>
</gene>
<keyword evidence="1" id="KW-0969">Cilium</keyword>
<name>A0ACC7NRC0_9BACL</name>